<keyword evidence="4" id="KW-0808">Transferase</keyword>
<dbReference type="KEGG" id="tsy:THSYN_29010"/>
<keyword evidence="3" id="KW-1277">Toxin-antitoxin system</keyword>
<dbReference type="Gene3D" id="3.40.630.30">
    <property type="match status" value="1"/>
</dbReference>
<evidence type="ECO:0000259" key="7">
    <source>
        <dbReference type="PROSITE" id="PS51186"/>
    </source>
</evidence>
<proteinExistence type="inferred from homology"/>
<comment type="similarity">
    <text evidence="1">Belongs to the acetyltransferase family. GNAT subfamily.</text>
</comment>
<dbReference type="InterPro" id="IPR000182">
    <property type="entry name" value="GNAT_dom"/>
</dbReference>
<dbReference type="AlphaFoldDB" id="A0A2K8UG81"/>
<protein>
    <recommendedName>
        <fullName evidence="7">N-acetyltransferase domain-containing protein</fullName>
    </recommendedName>
</protein>
<keyword evidence="9" id="KW-1185">Reference proteome</keyword>
<dbReference type="Pfam" id="PF13673">
    <property type="entry name" value="Acetyltransf_10"/>
    <property type="match status" value="1"/>
</dbReference>
<dbReference type="CDD" id="cd04301">
    <property type="entry name" value="NAT_SF"/>
    <property type="match status" value="1"/>
</dbReference>
<dbReference type="Proteomes" id="UP000232638">
    <property type="component" value="Chromosome"/>
</dbReference>
<keyword evidence="5" id="KW-0012">Acyltransferase</keyword>
<sequence length="173" mass="18659">MIRLEPLTGRHDRSGFECGVAPLDLWLRQTALQHQAKGVSRTFVAVPAGQAAVDHFAAAGHPELGPTSILGFYALAAAVAPLTDLPPIAAKRYPRQVPVTRLRRLAIRHDLQGQGLGRLLLADALNRARDAAPSVGSAGVFVDAKDDTASRFYQGFGFQPCADEPLKLYLPIW</sequence>
<gene>
    <name evidence="8" type="ORF">THSYN_29010</name>
</gene>
<evidence type="ECO:0000256" key="2">
    <source>
        <dbReference type="ARBA" id="ARBA00022491"/>
    </source>
</evidence>
<reference evidence="8 9" key="1">
    <citation type="submission" date="2017-03" db="EMBL/GenBank/DDBJ databases">
        <title>Complete genome sequence of Candidatus 'Thiodictyon syntrophicum' sp. nov. strain Cad16T, a photolithoautotroph purple sulfur bacterium isolated from an alpine meromictic lake.</title>
        <authorList>
            <person name="Luedin S.M."/>
            <person name="Pothier J.F."/>
            <person name="Danza F."/>
            <person name="Storelli N."/>
            <person name="Wittwer M."/>
            <person name="Tonolla M."/>
        </authorList>
    </citation>
    <scope>NUCLEOTIDE SEQUENCE [LARGE SCALE GENOMIC DNA]</scope>
    <source>
        <strain evidence="8 9">Cad16T</strain>
    </source>
</reference>
<dbReference type="GO" id="GO:0016747">
    <property type="term" value="F:acyltransferase activity, transferring groups other than amino-acyl groups"/>
    <property type="evidence" value="ECO:0007669"/>
    <property type="project" value="InterPro"/>
</dbReference>
<name>A0A2K8UG81_9GAMM</name>
<dbReference type="PANTHER" id="PTHR36449">
    <property type="entry name" value="ACETYLTRANSFERASE-RELATED"/>
    <property type="match status" value="1"/>
</dbReference>
<evidence type="ECO:0000313" key="9">
    <source>
        <dbReference type="Proteomes" id="UP000232638"/>
    </source>
</evidence>
<evidence type="ECO:0000256" key="6">
    <source>
        <dbReference type="ARBA" id="ARBA00049880"/>
    </source>
</evidence>
<dbReference type="InterPro" id="IPR016181">
    <property type="entry name" value="Acyl_CoA_acyltransferase"/>
</dbReference>
<evidence type="ECO:0000256" key="3">
    <source>
        <dbReference type="ARBA" id="ARBA00022649"/>
    </source>
</evidence>
<evidence type="ECO:0000256" key="1">
    <source>
        <dbReference type="ARBA" id="ARBA00009342"/>
    </source>
</evidence>
<dbReference type="PROSITE" id="PS51186">
    <property type="entry name" value="GNAT"/>
    <property type="match status" value="1"/>
</dbReference>
<accession>A0A2K8UG81</accession>
<dbReference type="SUPFAM" id="SSF55729">
    <property type="entry name" value="Acyl-CoA N-acyltransferases (Nat)"/>
    <property type="match status" value="1"/>
</dbReference>
<dbReference type="PANTHER" id="PTHR36449:SF1">
    <property type="entry name" value="ACETYLTRANSFERASE"/>
    <property type="match status" value="1"/>
</dbReference>
<organism evidence="8 9">
    <name type="scientific">Candidatus Thiodictyon syntrophicum</name>
    <dbReference type="NCBI Taxonomy" id="1166950"/>
    <lineage>
        <taxon>Bacteria</taxon>
        <taxon>Pseudomonadati</taxon>
        <taxon>Pseudomonadota</taxon>
        <taxon>Gammaproteobacteria</taxon>
        <taxon>Chromatiales</taxon>
        <taxon>Chromatiaceae</taxon>
        <taxon>Thiodictyon</taxon>
    </lineage>
</organism>
<evidence type="ECO:0000256" key="5">
    <source>
        <dbReference type="ARBA" id="ARBA00023315"/>
    </source>
</evidence>
<comment type="catalytic activity">
    <reaction evidence="6">
        <text>glycyl-tRNA(Gly) + acetyl-CoA = N-acetylglycyl-tRNA(Gly) + CoA + H(+)</text>
        <dbReference type="Rhea" id="RHEA:81867"/>
        <dbReference type="Rhea" id="RHEA-COMP:9683"/>
        <dbReference type="Rhea" id="RHEA-COMP:19766"/>
        <dbReference type="ChEBI" id="CHEBI:15378"/>
        <dbReference type="ChEBI" id="CHEBI:57287"/>
        <dbReference type="ChEBI" id="CHEBI:57288"/>
        <dbReference type="ChEBI" id="CHEBI:78522"/>
        <dbReference type="ChEBI" id="CHEBI:232036"/>
    </reaction>
</comment>
<evidence type="ECO:0000313" key="8">
    <source>
        <dbReference type="EMBL" id="AUB84574.1"/>
    </source>
</evidence>
<keyword evidence="2" id="KW-0678">Repressor</keyword>
<evidence type="ECO:0000256" key="4">
    <source>
        <dbReference type="ARBA" id="ARBA00022679"/>
    </source>
</evidence>
<dbReference type="EMBL" id="CP020370">
    <property type="protein sequence ID" value="AUB84574.1"/>
    <property type="molecule type" value="Genomic_DNA"/>
</dbReference>
<feature type="domain" description="N-acetyltransferase" evidence="7">
    <location>
        <begin position="41"/>
        <end position="173"/>
    </location>
</feature>